<organism evidence="1 2">
    <name type="scientific">Angomonas deanei</name>
    <dbReference type="NCBI Taxonomy" id="59799"/>
    <lineage>
        <taxon>Eukaryota</taxon>
        <taxon>Discoba</taxon>
        <taxon>Euglenozoa</taxon>
        <taxon>Kinetoplastea</taxon>
        <taxon>Metakinetoplastina</taxon>
        <taxon>Trypanosomatida</taxon>
        <taxon>Trypanosomatidae</taxon>
        <taxon>Strigomonadinae</taxon>
        <taxon>Angomonas</taxon>
    </lineage>
</organism>
<dbReference type="AlphaFoldDB" id="A0A7G2CAQ9"/>
<dbReference type="VEuPathDB" id="TriTrypDB:ADEAN_000256500"/>
<accession>A0A7G2CAQ9</accession>
<keyword evidence="2" id="KW-1185">Reference proteome</keyword>
<evidence type="ECO:0000313" key="2">
    <source>
        <dbReference type="Proteomes" id="UP000515908"/>
    </source>
</evidence>
<gene>
    <name evidence="1" type="ORF">ADEAN_000256500</name>
</gene>
<protein>
    <submittedName>
        <fullName evidence="1">Uncharacterized protein</fullName>
    </submittedName>
</protein>
<evidence type="ECO:0000313" key="1">
    <source>
        <dbReference type="EMBL" id="CAD2215112.1"/>
    </source>
</evidence>
<sequence>MDAAQLLSRSSTLSYHCILSPIPTEYPLAALAEHITPREGGGDAGTDSGSSSSPCVTELATLHYRLVPYQLQVFKEDLPYKFGYVSYMAFHTNGEESTSDTTREAVHALVLRWIQSELVPQLLLAKTTVHRAQPAGMTRAEEFLTTVEACPCVAQARDPSKMRAFLLSKVSFPASENNNSNPQEVAQTRVLDTSLFVGKELLWLKKELPATLAFPPVLVTNSNAESTACDAKD</sequence>
<name>A0A7G2CAQ9_9TRYP</name>
<dbReference type="EMBL" id="LR877148">
    <property type="protein sequence ID" value="CAD2215112.1"/>
    <property type="molecule type" value="Genomic_DNA"/>
</dbReference>
<dbReference type="Proteomes" id="UP000515908">
    <property type="component" value="Chromosome 04"/>
</dbReference>
<reference evidence="1 2" key="1">
    <citation type="submission" date="2020-08" db="EMBL/GenBank/DDBJ databases">
        <authorList>
            <person name="Newling K."/>
            <person name="Davey J."/>
            <person name="Forrester S."/>
        </authorList>
    </citation>
    <scope>NUCLEOTIDE SEQUENCE [LARGE SCALE GENOMIC DNA]</scope>
    <source>
        <strain evidence="2">Crithidia deanei Carvalho (ATCC PRA-265)</strain>
    </source>
</reference>
<proteinExistence type="predicted"/>
<dbReference type="OrthoDB" id="251039at2759"/>